<dbReference type="OrthoDB" id="504708at2759"/>
<dbReference type="AlphaFoldDB" id="A0A2P5EE14"/>
<dbReference type="Proteomes" id="UP000237000">
    <property type="component" value="Unassembled WGS sequence"/>
</dbReference>
<comment type="caution">
    <text evidence="1">The sequence shown here is derived from an EMBL/GenBank/DDBJ whole genome shotgun (WGS) entry which is preliminary data.</text>
</comment>
<dbReference type="InParanoid" id="A0A2P5EE14"/>
<evidence type="ECO:0000313" key="2">
    <source>
        <dbReference type="Proteomes" id="UP000237000"/>
    </source>
</evidence>
<proteinExistence type="predicted"/>
<dbReference type="STRING" id="63057.A0A2P5EE14"/>
<sequence>MPTEHAQDRDSSRLKNKVSRLRSMLENSKSAKHFLLFATVLGASLVIGDGILTPCISGVGSFVLPLFCHFLGSISATEFKSHPNLGLIGAYIRKKYHNWESQIRNG</sequence>
<keyword evidence="2" id="KW-1185">Reference proteome</keyword>
<evidence type="ECO:0000313" key="1">
    <source>
        <dbReference type="EMBL" id="PON83779.1"/>
    </source>
</evidence>
<name>A0A2P5EE14_TREOI</name>
<dbReference type="EMBL" id="JXTC01000173">
    <property type="protein sequence ID" value="PON83779.1"/>
    <property type="molecule type" value="Genomic_DNA"/>
</dbReference>
<protein>
    <submittedName>
        <fullName evidence="1">Uncharacterized protein</fullName>
    </submittedName>
</protein>
<reference evidence="2" key="1">
    <citation type="submission" date="2016-06" db="EMBL/GenBank/DDBJ databases">
        <title>Parallel loss of symbiosis genes in relatives of nitrogen-fixing non-legume Parasponia.</title>
        <authorList>
            <person name="Van Velzen R."/>
            <person name="Holmer R."/>
            <person name="Bu F."/>
            <person name="Rutten L."/>
            <person name="Van Zeijl A."/>
            <person name="Liu W."/>
            <person name="Santuari L."/>
            <person name="Cao Q."/>
            <person name="Sharma T."/>
            <person name="Shen D."/>
            <person name="Roswanjaya Y."/>
            <person name="Wardhani T."/>
            <person name="Kalhor M.S."/>
            <person name="Jansen J."/>
            <person name="Van den Hoogen J."/>
            <person name="Gungor B."/>
            <person name="Hartog M."/>
            <person name="Hontelez J."/>
            <person name="Verver J."/>
            <person name="Yang W.-C."/>
            <person name="Schijlen E."/>
            <person name="Repin R."/>
            <person name="Schilthuizen M."/>
            <person name="Schranz E."/>
            <person name="Heidstra R."/>
            <person name="Miyata K."/>
            <person name="Fedorova E."/>
            <person name="Kohlen W."/>
            <person name="Bisseling T."/>
            <person name="Smit S."/>
            <person name="Geurts R."/>
        </authorList>
    </citation>
    <scope>NUCLEOTIDE SEQUENCE [LARGE SCALE GENOMIC DNA]</scope>
    <source>
        <strain evidence="2">cv. RG33-2</strain>
    </source>
</reference>
<gene>
    <name evidence="1" type="ORF">TorRG33x02_204460</name>
</gene>
<accession>A0A2P5EE14</accession>
<organism evidence="1 2">
    <name type="scientific">Trema orientale</name>
    <name type="common">Charcoal tree</name>
    <name type="synonym">Celtis orientalis</name>
    <dbReference type="NCBI Taxonomy" id="63057"/>
    <lineage>
        <taxon>Eukaryota</taxon>
        <taxon>Viridiplantae</taxon>
        <taxon>Streptophyta</taxon>
        <taxon>Embryophyta</taxon>
        <taxon>Tracheophyta</taxon>
        <taxon>Spermatophyta</taxon>
        <taxon>Magnoliopsida</taxon>
        <taxon>eudicotyledons</taxon>
        <taxon>Gunneridae</taxon>
        <taxon>Pentapetalae</taxon>
        <taxon>rosids</taxon>
        <taxon>fabids</taxon>
        <taxon>Rosales</taxon>
        <taxon>Cannabaceae</taxon>
        <taxon>Trema</taxon>
    </lineage>
</organism>